<dbReference type="Proteomes" id="UP000422251">
    <property type="component" value="Segment"/>
</dbReference>
<evidence type="ECO:0000313" key="1">
    <source>
        <dbReference type="EMBL" id="QGJ94823.1"/>
    </source>
</evidence>
<dbReference type="RefSeq" id="YP_010061098.1">
    <property type="nucleotide sequence ID" value="NC_054779.1"/>
</dbReference>
<gene>
    <name evidence="1" type="primary">62</name>
    <name evidence="1" type="ORF">SEA_BLINN1_62</name>
</gene>
<proteinExistence type="predicted"/>
<dbReference type="EMBL" id="MN586039">
    <property type="protein sequence ID" value="QGJ94823.1"/>
    <property type="molecule type" value="Genomic_DNA"/>
</dbReference>
<name>A0A649VTD8_9CAUD</name>
<organism evidence="1 2">
    <name type="scientific">Mycobacterium phage Blinn1</name>
    <dbReference type="NCBI Taxonomy" id="2656562"/>
    <lineage>
        <taxon>Viruses</taxon>
        <taxon>Duplodnaviria</taxon>
        <taxon>Heunggongvirae</taxon>
        <taxon>Uroviricota</taxon>
        <taxon>Caudoviricetes</taxon>
        <taxon>Gladiatorvirus</taxon>
        <taxon>Gladiatorvirus blinn1</taxon>
    </lineage>
</organism>
<sequence length="33" mass="4088">MYGDRYINWDGHEQYTLFDGIHDYVYEEGENEE</sequence>
<evidence type="ECO:0000313" key="2">
    <source>
        <dbReference type="Proteomes" id="UP000422251"/>
    </source>
</evidence>
<reference evidence="1 2" key="1">
    <citation type="submission" date="2019-10" db="EMBL/GenBank/DDBJ databases">
        <authorList>
            <person name="Riley H.L."/>
            <person name="Garlena R.A."/>
            <person name="Russell D.A."/>
            <person name="Pope W.H."/>
            <person name="Jacobs-Sera D."/>
            <person name="Hatfull G.F."/>
        </authorList>
    </citation>
    <scope>NUCLEOTIDE SEQUENCE [LARGE SCALE GENOMIC DNA]</scope>
</reference>
<dbReference type="GeneID" id="64868974"/>
<accession>A0A649VTD8</accession>
<dbReference type="KEGG" id="vg:64868974"/>
<keyword evidence="2" id="KW-1185">Reference proteome</keyword>
<protein>
    <submittedName>
        <fullName evidence="1">Uncharacterized protein</fullName>
    </submittedName>
</protein>